<feature type="transmembrane region" description="Helical" evidence="5">
    <location>
        <begin position="327"/>
        <end position="346"/>
    </location>
</feature>
<feature type="transmembrane region" description="Helical" evidence="5">
    <location>
        <begin position="21"/>
        <end position="41"/>
    </location>
</feature>
<dbReference type="KEGG" id="sxa:FMM02_11090"/>
<feature type="transmembrane region" description="Helical" evidence="5">
    <location>
        <begin position="208"/>
        <end position="226"/>
    </location>
</feature>
<evidence type="ECO:0000256" key="4">
    <source>
        <dbReference type="ARBA" id="ARBA00023136"/>
    </source>
</evidence>
<feature type="transmembrane region" description="Helical" evidence="5">
    <location>
        <begin position="358"/>
        <end position="375"/>
    </location>
</feature>
<dbReference type="PANTHER" id="PTHR37422:SF13">
    <property type="entry name" value="LIPOPOLYSACCHARIDE BIOSYNTHESIS PROTEIN PA4999-RELATED"/>
    <property type="match status" value="1"/>
</dbReference>
<evidence type="ECO:0000256" key="1">
    <source>
        <dbReference type="ARBA" id="ARBA00004141"/>
    </source>
</evidence>
<feature type="transmembrane region" description="Helical" evidence="5">
    <location>
        <begin position="381"/>
        <end position="398"/>
    </location>
</feature>
<reference evidence="7 8" key="1">
    <citation type="submission" date="2019-07" db="EMBL/GenBank/DDBJ databases">
        <title>Sphingomonas AE3 Genome sequencing and assembly.</title>
        <authorList>
            <person name="Kim H."/>
        </authorList>
    </citation>
    <scope>NUCLEOTIDE SEQUENCE [LARGE SCALE GENOMIC DNA]</scope>
    <source>
        <strain evidence="7 8">AE3</strain>
    </source>
</reference>
<evidence type="ECO:0000313" key="8">
    <source>
        <dbReference type="Proteomes" id="UP000321857"/>
    </source>
</evidence>
<dbReference type="GO" id="GO:0016020">
    <property type="term" value="C:membrane"/>
    <property type="evidence" value="ECO:0007669"/>
    <property type="project" value="UniProtKB-SubCell"/>
</dbReference>
<dbReference type="PANTHER" id="PTHR37422">
    <property type="entry name" value="TEICHURONIC ACID BIOSYNTHESIS PROTEIN TUAE"/>
    <property type="match status" value="1"/>
</dbReference>
<dbReference type="Proteomes" id="UP000321857">
    <property type="component" value="Chromosome"/>
</dbReference>
<evidence type="ECO:0000256" key="3">
    <source>
        <dbReference type="ARBA" id="ARBA00022989"/>
    </source>
</evidence>
<dbReference type="EMBL" id="CP041659">
    <property type="protein sequence ID" value="QDP20452.1"/>
    <property type="molecule type" value="Genomic_DNA"/>
</dbReference>
<keyword evidence="7" id="KW-0436">Ligase</keyword>
<feature type="transmembrane region" description="Helical" evidence="5">
    <location>
        <begin position="185"/>
        <end position="202"/>
    </location>
</feature>
<keyword evidence="3 5" id="KW-1133">Transmembrane helix</keyword>
<dbReference type="GO" id="GO:0016874">
    <property type="term" value="F:ligase activity"/>
    <property type="evidence" value="ECO:0007669"/>
    <property type="project" value="UniProtKB-KW"/>
</dbReference>
<keyword evidence="2 5" id="KW-0812">Transmembrane</keyword>
<accession>A0A516IU90</accession>
<name>A0A516IU90_9SPHN</name>
<evidence type="ECO:0000256" key="2">
    <source>
        <dbReference type="ARBA" id="ARBA00022692"/>
    </source>
</evidence>
<dbReference type="OrthoDB" id="7628239at2"/>
<evidence type="ECO:0000259" key="6">
    <source>
        <dbReference type="Pfam" id="PF04932"/>
    </source>
</evidence>
<comment type="subcellular location">
    <subcellularLocation>
        <location evidence="1">Membrane</location>
        <topology evidence="1">Multi-pass membrane protein</topology>
    </subcellularLocation>
</comment>
<dbReference type="AlphaFoldDB" id="A0A516IU90"/>
<feature type="transmembrane region" description="Helical" evidence="5">
    <location>
        <begin position="410"/>
        <end position="429"/>
    </location>
</feature>
<sequence>MLLFWVLFGFRASTIPSRHPADFTTLALALGLPLIAVVQLVPLPPSIWQSLAGRELALSSLKLVGAHEHWRPLTLDAEATMRALGAMLLPLAVFLYVSWAGAVQRRQLLAVLIATAGLSGLAGALQLALGHPDWLSFYDGPSVGAASGFFANPNHQALLMASAMVASAIFARTESRDPRNRGASRNRWLAWLAIGFFAIMTLGSGSRAGVVLLGIGLPGALLVVLGRGSLLKWSAVLLGALSLLSAVILLYPGTNSLGVRESFRVGEDARYAYLPDILFTLEQYWGAGSGLGTFATVFAPNENLDLAQRGFLNHAHNDVLEWLIETGLPGTVWLAAALIVLAWQIYRSTRRGEGQQAPQIGALLIIFMVGLHSLADYPLRTTAIAVVTAMSLGLAMPMRTIADRPKTRRHAGLLIAVMLGAALLSAEMLRLHVARWAFRKGDSALLARLSPASPQERINAATRQLNAGKAAAAEQTAALAVVGQPLNPAALRLLAQALEAQDKEAAGVWTQASMLGWRDGGTQLWAFQQALLQRELETAVLRADALMRTSDVEPRFVRLLRTASADREFAEALAPRTRSEPRWRQVFFNLGPKPSSAEVRGLEQMIDAMIKAGVEPSRSDVRTLITHFLSKQDYRRASEIDRLVVGDRITGSNLLDDGGFDRSSDDYSRGSTPFDWQLAAASGTSASIDTAPPSRLIADTDGERTAVAAHRYIALKPGVYRLTFRAMADADEAFQLRLLCPPNESVGQVDIAEKFNLEPVLLNFTIPGKCPAVRLVIESISRGRPAIAEFDDFELVQIGPDSSVEPLTR</sequence>
<feature type="transmembrane region" description="Helical" evidence="5">
    <location>
        <begin position="109"/>
        <end position="129"/>
    </location>
</feature>
<gene>
    <name evidence="7" type="ORF">FMM02_11090</name>
</gene>
<organism evidence="7 8">
    <name type="scientific">Sphingomonas xanthus</name>
    <dbReference type="NCBI Taxonomy" id="2594473"/>
    <lineage>
        <taxon>Bacteria</taxon>
        <taxon>Pseudomonadati</taxon>
        <taxon>Pseudomonadota</taxon>
        <taxon>Alphaproteobacteria</taxon>
        <taxon>Sphingomonadales</taxon>
        <taxon>Sphingomonadaceae</taxon>
        <taxon>Sphingomonas</taxon>
    </lineage>
</organism>
<dbReference type="Pfam" id="PF04932">
    <property type="entry name" value="Wzy_C"/>
    <property type="match status" value="1"/>
</dbReference>
<feature type="transmembrane region" description="Helical" evidence="5">
    <location>
        <begin position="79"/>
        <end position="97"/>
    </location>
</feature>
<evidence type="ECO:0000313" key="7">
    <source>
        <dbReference type="EMBL" id="QDP20452.1"/>
    </source>
</evidence>
<dbReference type="RefSeq" id="WP_147494900.1">
    <property type="nucleotide sequence ID" value="NZ_CP041659.1"/>
</dbReference>
<proteinExistence type="predicted"/>
<dbReference type="InterPro" id="IPR007016">
    <property type="entry name" value="O-antigen_ligase-rel_domated"/>
</dbReference>
<protein>
    <submittedName>
        <fullName evidence="7">O-antigen ligase family protein</fullName>
    </submittedName>
</protein>
<keyword evidence="8" id="KW-1185">Reference proteome</keyword>
<feature type="domain" description="O-antigen ligase-related" evidence="6">
    <location>
        <begin position="194"/>
        <end position="332"/>
    </location>
</feature>
<keyword evidence="4 5" id="KW-0472">Membrane</keyword>
<feature type="transmembrane region" description="Helical" evidence="5">
    <location>
        <begin position="233"/>
        <end position="251"/>
    </location>
</feature>
<evidence type="ECO:0000256" key="5">
    <source>
        <dbReference type="SAM" id="Phobius"/>
    </source>
</evidence>
<dbReference type="InterPro" id="IPR051533">
    <property type="entry name" value="WaaL-like"/>
</dbReference>